<reference evidence="1" key="1">
    <citation type="submission" date="2022-10" db="EMBL/GenBank/DDBJ databases">
        <authorList>
            <person name="Byrne P K."/>
        </authorList>
    </citation>
    <scope>NUCLEOTIDE SEQUENCE</scope>
    <source>
        <strain evidence="1">IFO1802</strain>
    </source>
</reference>
<proteinExistence type="predicted"/>
<keyword evidence="2" id="KW-1185">Reference proteome</keyword>
<evidence type="ECO:0000313" key="1">
    <source>
        <dbReference type="EMBL" id="CAI4044020.1"/>
    </source>
</evidence>
<protein>
    <submittedName>
        <fullName evidence="1">Uncharacterized protein</fullName>
    </submittedName>
</protein>
<name>A0AA35NIJ2_SACK1</name>
<dbReference type="Proteomes" id="UP001162087">
    <property type="component" value="Chromosome 10"/>
</dbReference>
<gene>
    <name evidence="1" type="primary">SKDI10G3200</name>
    <name evidence="1" type="ORF">SKDI_10G3200</name>
</gene>
<evidence type="ECO:0000313" key="2">
    <source>
        <dbReference type="Proteomes" id="UP001162087"/>
    </source>
</evidence>
<dbReference type="EMBL" id="OX365905">
    <property type="protein sequence ID" value="CAI4044020.1"/>
    <property type="molecule type" value="Genomic_DNA"/>
</dbReference>
<accession>A0AA35NIJ2</accession>
<dbReference type="AlphaFoldDB" id="A0AA35NIJ2"/>
<dbReference type="GeneID" id="80925146"/>
<sequence>MPPGAQGATPCFATYNGQSTASSGGVPGGPLVGQAVQGYSNLRAVSYNTYKERIFCINLVCVLWNENFGLTFF</sequence>
<dbReference type="RefSeq" id="XP_056083213.1">
    <property type="nucleotide sequence ID" value="XM_056229168.1"/>
</dbReference>
<organism evidence="1 2">
    <name type="scientific">Saccharomyces kudriavzevii (strain ATCC MYA-4449 / AS 2.2408 / CBS 8840 / NBRC 1802 / NCYC 2889)</name>
    <name type="common">Yeast</name>
    <dbReference type="NCBI Taxonomy" id="226230"/>
    <lineage>
        <taxon>Eukaryota</taxon>
        <taxon>Fungi</taxon>
        <taxon>Dikarya</taxon>
        <taxon>Ascomycota</taxon>
        <taxon>Saccharomycotina</taxon>
        <taxon>Saccharomycetes</taxon>
        <taxon>Saccharomycetales</taxon>
        <taxon>Saccharomycetaceae</taxon>
        <taxon>Saccharomyces</taxon>
    </lineage>
</organism>